<comment type="similarity">
    <text evidence="1 7">Belongs to the transcriptional regulatory CopG/NikR family.</text>
</comment>
<evidence type="ECO:0000256" key="2">
    <source>
        <dbReference type="ARBA" id="ARBA00022596"/>
    </source>
</evidence>
<gene>
    <name evidence="11" type="primary">nikR</name>
    <name evidence="11" type="ORF">E1757_01880</name>
</gene>
<keyword evidence="12" id="KW-1185">Reference proteome</keyword>
<dbReference type="GO" id="GO:0016151">
    <property type="term" value="F:nickel cation binding"/>
    <property type="evidence" value="ECO:0007669"/>
    <property type="project" value="UniProtKB-UniRule"/>
</dbReference>
<feature type="binding site" evidence="7">
    <location>
        <position position="101"/>
    </location>
    <ligand>
        <name>Ni(2+)</name>
        <dbReference type="ChEBI" id="CHEBI:49786"/>
    </ligand>
</feature>
<evidence type="ECO:0000256" key="7">
    <source>
        <dbReference type="HAMAP-Rule" id="MF_00476"/>
    </source>
</evidence>
<keyword evidence="5 7" id="KW-0238">DNA-binding</keyword>
<dbReference type="Pfam" id="PF08753">
    <property type="entry name" value="NikR_C"/>
    <property type="match status" value="1"/>
</dbReference>
<feature type="binding site" evidence="7">
    <location>
        <position position="93"/>
    </location>
    <ligand>
        <name>Ni(2+)</name>
        <dbReference type="ChEBI" id="CHEBI:49786"/>
    </ligand>
</feature>
<evidence type="ECO:0000256" key="5">
    <source>
        <dbReference type="ARBA" id="ARBA00023125"/>
    </source>
</evidence>
<dbReference type="GO" id="GO:0010045">
    <property type="term" value="P:response to nickel cation"/>
    <property type="evidence" value="ECO:0007669"/>
    <property type="project" value="InterPro"/>
</dbReference>
<proteinExistence type="inferred from homology"/>
<dbReference type="InterPro" id="IPR027271">
    <property type="entry name" value="Acetolactate_synth/TF_NikR_C"/>
</dbReference>
<evidence type="ECO:0000256" key="8">
    <source>
        <dbReference type="SAM" id="MobiDB-lite"/>
    </source>
</evidence>
<evidence type="ECO:0000256" key="4">
    <source>
        <dbReference type="ARBA" id="ARBA00023015"/>
    </source>
</evidence>
<comment type="caution">
    <text evidence="11">The sequence shown here is derived from an EMBL/GenBank/DDBJ whole genome shotgun (WGS) entry which is preliminary data.</text>
</comment>
<organism evidence="11 12">
    <name type="scientific">Paenibacillus piri</name>
    <dbReference type="NCBI Taxonomy" id="2547395"/>
    <lineage>
        <taxon>Bacteria</taxon>
        <taxon>Bacillati</taxon>
        <taxon>Bacillota</taxon>
        <taxon>Bacilli</taxon>
        <taxon>Bacillales</taxon>
        <taxon>Paenibacillaceae</taxon>
        <taxon>Paenibacillus</taxon>
    </lineage>
</organism>
<dbReference type="InterPro" id="IPR010985">
    <property type="entry name" value="Ribbon_hlx_hlx"/>
</dbReference>
<dbReference type="OrthoDB" id="9806294at2"/>
<feature type="domain" description="Transcription factor NikR nickel binding C-terminal" evidence="10">
    <location>
        <begin position="59"/>
        <end position="135"/>
    </location>
</feature>
<evidence type="ECO:0000256" key="6">
    <source>
        <dbReference type="ARBA" id="ARBA00023163"/>
    </source>
</evidence>
<dbReference type="GO" id="GO:0003700">
    <property type="term" value="F:DNA-binding transcription factor activity"/>
    <property type="evidence" value="ECO:0007669"/>
    <property type="project" value="UniProtKB-UniRule"/>
</dbReference>
<dbReference type="Gene3D" id="3.30.70.1150">
    <property type="entry name" value="ACT-like. Chain A, domain 2"/>
    <property type="match status" value="1"/>
</dbReference>
<feature type="compositionally biased region" description="Basic and acidic residues" evidence="8">
    <location>
        <begin position="149"/>
        <end position="170"/>
    </location>
</feature>
<dbReference type="RefSeq" id="WP_133225119.1">
    <property type="nucleotide sequence ID" value="NZ_SMRT01000001.1"/>
</dbReference>
<evidence type="ECO:0000313" key="11">
    <source>
        <dbReference type="EMBL" id="TDG00410.1"/>
    </source>
</evidence>
<dbReference type="HAMAP" id="MF_00476">
    <property type="entry name" value="NikR"/>
    <property type="match status" value="1"/>
</dbReference>
<dbReference type="InterPro" id="IPR013321">
    <property type="entry name" value="Arc_rbn_hlx_hlx"/>
</dbReference>
<accession>A0A4R5KWK4</accession>
<sequence>MNEKETLVRFGISMPQSLIEQFDALIVDQGYDNRSEAVRDLVRRALLAPAHIVSEQLAAGTIVMVYDHHVSDLPIVLTDLQHDYHQEINSTLHIHLNHHQCLEVIVVRGVVRRLRELQQRIQVLKGVAYAELSVTHVDGQDQTASKHTGGHEHAHAGSPHTHDHRHEHDGSGSPKHDHRHDDGASDDSRQ</sequence>
<dbReference type="NCBIfam" id="NF002169">
    <property type="entry name" value="PRK01002.1"/>
    <property type="match status" value="1"/>
</dbReference>
<dbReference type="GO" id="GO:0003677">
    <property type="term" value="F:DNA binding"/>
    <property type="evidence" value="ECO:0007669"/>
    <property type="project" value="UniProtKB-KW"/>
</dbReference>
<dbReference type="NCBIfam" id="NF003381">
    <property type="entry name" value="PRK04460.1"/>
    <property type="match status" value="1"/>
</dbReference>
<dbReference type="InterPro" id="IPR002145">
    <property type="entry name" value="CopG"/>
</dbReference>
<comment type="function">
    <text evidence="7">Transcriptional regulator.</text>
</comment>
<dbReference type="InterPro" id="IPR022988">
    <property type="entry name" value="Ni_resp_reg_NikR"/>
</dbReference>
<dbReference type="PANTHER" id="PTHR34719">
    <property type="entry name" value="NICKEL-RESPONSIVE REGULATOR"/>
    <property type="match status" value="1"/>
</dbReference>
<dbReference type="InterPro" id="IPR014864">
    <property type="entry name" value="TF_NikR_Ni-bd_C"/>
</dbReference>
<feature type="region of interest" description="Disordered" evidence="8">
    <location>
        <begin position="140"/>
        <end position="190"/>
    </location>
</feature>
<dbReference type="InterPro" id="IPR050192">
    <property type="entry name" value="CopG/NikR_regulator"/>
</dbReference>
<comment type="cofactor">
    <cofactor evidence="7">
        <name>Ni(2+)</name>
        <dbReference type="ChEBI" id="CHEBI:49786"/>
    </cofactor>
    <text evidence="7">Binds 1 nickel ion per subunit.</text>
</comment>
<dbReference type="EMBL" id="SMRT01000001">
    <property type="protein sequence ID" value="TDG00410.1"/>
    <property type="molecule type" value="Genomic_DNA"/>
</dbReference>
<dbReference type="SUPFAM" id="SSF47598">
    <property type="entry name" value="Ribbon-helix-helix"/>
    <property type="match status" value="1"/>
</dbReference>
<dbReference type="PANTHER" id="PTHR34719:SF2">
    <property type="entry name" value="NICKEL-RESPONSIVE REGULATOR"/>
    <property type="match status" value="1"/>
</dbReference>
<evidence type="ECO:0000259" key="9">
    <source>
        <dbReference type="Pfam" id="PF01402"/>
    </source>
</evidence>
<reference evidence="11 12" key="1">
    <citation type="submission" date="2019-03" db="EMBL/GenBank/DDBJ databases">
        <title>This is whole genome sequence of Paenibacillus sp MS74 strain.</title>
        <authorList>
            <person name="Trinh H.N."/>
        </authorList>
    </citation>
    <scope>NUCLEOTIDE SEQUENCE [LARGE SCALE GENOMIC DNA]</scope>
    <source>
        <strain evidence="11 12">MS74</strain>
    </source>
</reference>
<dbReference type="Pfam" id="PF01402">
    <property type="entry name" value="RHH_1"/>
    <property type="match status" value="1"/>
</dbReference>
<dbReference type="CDD" id="cd22231">
    <property type="entry name" value="RHH_NikR_HicB-like"/>
    <property type="match status" value="1"/>
</dbReference>
<protein>
    <recommendedName>
        <fullName evidence="7">Putative nickel-responsive regulator</fullName>
    </recommendedName>
</protein>
<keyword evidence="4 7" id="KW-0805">Transcription regulation</keyword>
<dbReference type="InterPro" id="IPR045865">
    <property type="entry name" value="ACT-like_dom_sf"/>
</dbReference>
<dbReference type="Gene3D" id="1.10.1220.10">
    <property type="entry name" value="Met repressor-like"/>
    <property type="match status" value="1"/>
</dbReference>
<feature type="compositionally biased region" description="Basic and acidic residues" evidence="8">
    <location>
        <begin position="179"/>
        <end position="190"/>
    </location>
</feature>
<keyword evidence="2 7" id="KW-0533">Nickel</keyword>
<dbReference type="Proteomes" id="UP000295636">
    <property type="component" value="Unassembled WGS sequence"/>
</dbReference>
<feature type="binding site" evidence="7">
    <location>
        <position position="82"/>
    </location>
    <ligand>
        <name>Ni(2+)</name>
        <dbReference type="ChEBI" id="CHEBI:49786"/>
    </ligand>
</feature>
<feature type="domain" description="Ribbon-helix-helix protein CopG" evidence="9">
    <location>
        <begin position="8"/>
        <end position="46"/>
    </location>
</feature>
<name>A0A4R5KWK4_9BACL</name>
<dbReference type="AlphaFoldDB" id="A0A4R5KWK4"/>
<evidence type="ECO:0000313" key="12">
    <source>
        <dbReference type="Proteomes" id="UP000295636"/>
    </source>
</evidence>
<keyword evidence="6 7" id="KW-0804">Transcription</keyword>
<evidence type="ECO:0000259" key="10">
    <source>
        <dbReference type="Pfam" id="PF08753"/>
    </source>
</evidence>
<evidence type="ECO:0000256" key="3">
    <source>
        <dbReference type="ARBA" id="ARBA00022723"/>
    </source>
</evidence>
<feature type="binding site" evidence="7">
    <location>
        <position position="95"/>
    </location>
    <ligand>
        <name>Ni(2+)</name>
        <dbReference type="ChEBI" id="CHEBI:49786"/>
    </ligand>
</feature>
<dbReference type="SUPFAM" id="SSF55021">
    <property type="entry name" value="ACT-like"/>
    <property type="match status" value="1"/>
</dbReference>
<evidence type="ECO:0000256" key="1">
    <source>
        <dbReference type="ARBA" id="ARBA00008478"/>
    </source>
</evidence>
<keyword evidence="3 7" id="KW-0479">Metal-binding</keyword>
<dbReference type="NCBIfam" id="NF002815">
    <property type="entry name" value="PRK02967.1"/>
    <property type="match status" value="1"/>
</dbReference>